<evidence type="ECO:0000313" key="2">
    <source>
        <dbReference type="Proteomes" id="UP000199607"/>
    </source>
</evidence>
<dbReference type="RefSeq" id="WP_009375605.1">
    <property type="nucleotide sequence ID" value="NZ_FOTC01000001.1"/>
</dbReference>
<accession>A0A1I4CBC0</accession>
<reference evidence="2" key="1">
    <citation type="submission" date="2016-10" db="EMBL/GenBank/DDBJ databases">
        <authorList>
            <person name="Varghese N."/>
            <person name="Submissions S."/>
        </authorList>
    </citation>
    <scope>NUCLEOTIDE SEQUENCE [LARGE SCALE GENOMIC DNA]</scope>
    <source>
        <strain evidence="2">CGMCC 1.7738</strain>
    </source>
</reference>
<organism evidence="1 2">
    <name type="scientific">Halogranum rubrum</name>
    <dbReference type="NCBI Taxonomy" id="553466"/>
    <lineage>
        <taxon>Archaea</taxon>
        <taxon>Methanobacteriati</taxon>
        <taxon>Methanobacteriota</taxon>
        <taxon>Stenosarchaea group</taxon>
        <taxon>Halobacteria</taxon>
        <taxon>Halobacteriales</taxon>
        <taxon>Haloferacaceae</taxon>
    </lineage>
</organism>
<dbReference type="Proteomes" id="UP000199607">
    <property type="component" value="Unassembled WGS sequence"/>
</dbReference>
<proteinExistence type="predicted"/>
<keyword evidence="2" id="KW-1185">Reference proteome</keyword>
<protein>
    <submittedName>
        <fullName evidence="1">Uncharacterized protein</fullName>
    </submittedName>
</protein>
<dbReference type="AlphaFoldDB" id="A0A1I4CBC0"/>
<gene>
    <name evidence="1" type="ORF">SAMN04487950_1075</name>
</gene>
<dbReference type="EMBL" id="FOTC01000001">
    <property type="protein sequence ID" value="SFK78442.1"/>
    <property type="molecule type" value="Genomic_DNA"/>
</dbReference>
<evidence type="ECO:0000313" key="1">
    <source>
        <dbReference type="EMBL" id="SFK78442.1"/>
    </source>
</evidence>
<name>A0A1I4CBC0_9EURY</name>
<sequence>MSQHHTAYVETLVHVNCGNCDGYWGLSDIDVETITDREWFCTHCGHEAALGELVQND</sequence>
<dbReference type="STRING" id="553466.SAMN04487950_1075"/>